<evidence type="ECO:0000259" key="2">
    <source>
        <dbReference type="PROSITE" id="PS50093"/>
    </source>
</evidence>
<name>A0A9D9NJG4_9BACT</name>
<reference evidence="3" key="1">
    <citation type="submission" date="2020-10" db="EMBL/GenBank/DDBJ databases">
        <authorList>
            <person name="Gilroy R."/>
        </authorList>
    </citation>
    <scope>NUCLEOTIDE SEQUENCE</scope>
    <source>
        <strain evidence="3">6919</strain>
    </source>
</reference>
<dbReference type="InterPro" id="IPR013783">
    <property type="entry name" value="Ig-like_fold"/>
</dbReference>
<reference evidence="3" key="2">
    <citation type="journal article" date="2021" name="PeerJ">
        <title>Extensive microbial diversity within the chicken gut microbiome revealed by metagenomics and culture.</title>
        <authorList>
            <person name="Gilroy R."/>
            <person name="Ravi A."/>
            <person name="Getino M."/>
            <person name="Pursley I."/>
            <person name="Horton D.L."/>
            <person name="Alikhan N.F."/>
            <person name="Baker D."/>
            <person name="Gharbi K."/>
            <person name="Hall N."/>
            <person name="Watson M."/>
            <person name="Adriaenssens E.M."/>
            <person name="Foster-Nyarko E."/>
            <person name="Jarju S."/>
            <person name="Secka A."/>
            <person name="Antonio M."/>
            <person name="Oren A."/>
            <person name="Chaudhuri R.R."/>
            <person name="La Ragione R."/>
            <person name="Hildebrand F."/>
            <person name="Pallen M.J."/>
        </authorList>
    </citation>
    <scope>NUCLEOTIDE SEQUENCE</scope>
    <source>
        <strain evidence="3">6919</strain>
    </source>
</reference>
<comment type="caution">
    <text evidence="3">The sequence shown here is derived from an EMBL/GenBank/DDBJ whole genome shotgun (WGS) entry which is preliminary data.</text>
</comment>
<dbReference type="Gene3D" id="2.60.120.200">
    <property type="match status" value="1"/>
</dbReference>
<dbReference type="InterPro" id="IPR013320">
    <property type="entry name" value="ConA-like_dom_sf"/>
</dbReference>
<dbReference type="SUPFAM" id="SSF49899">
    <property type="entry name" value="Concanavalin A-like lectins/glucanases"/>
    <property type="match status" value="1"/>
</dbReference>
<dbReference type="CDD" id="cd00146">
    <property type="entry name" value="PKD"/>
    <property type="match status" value="1"/>
</dbReference>
<proteinExistence type="predicted"/>
<dbReference type="SUPFAM" id="SSF49299">
    <property type="entry name" value="PKD domain"/>
    <property type="match status" value="2"/>
</dbReference>
<dbReference type="SMART" id="SM00089">
    <property type="entry name" value="PKD"/>
    <property type="match status" value="1"/>
</dbReference>
<dbReference type="CDD" id="cd14948">
    <property type="entry name" value="BACON"/>
    <property type="match status" value="1"/>
</dbReference>
<dbReference type="InterPro" id="IPR022409">
    <property type="entry name" value="PKD/Chitinase_dom"/>
</dbReference>
<dbReference type="InterPro" id="IPR024361">
    <property type="entry name" value="BACON"/>
</dbReference>
<dbReference type="Gene3D" id="2.60.40.10">
    <property type="entry name" value="Immunoglobulins"/>
    <property type="match status" value="2"/>
</dbReference>
<gene>
    <name evidence="3" type="ORF">IAB88_01355</name>
</gene>
<dbReference type="EMBL" id="JADIMC010000019">
    <property type="protein sequence ID" value="MBO8475622.1"/>
    <property type="molecule type" value="Genomic_DNA"/>
</dbReference>
<organism evidence="3 4">
    <name type="scientific">Candidatus Limisoma faecipullorum</name>
    <dbReference type="NCBI Taxonomy" id="2840854"/>
    <lineage>
        <taxon>Bacteria</taxon>
        <taxon>Pseudomonadati</taxon>
        <taxon>Bacteroidota</taxon>
        <taxon>Bacteroidia</taxon>
        <taxon>Bacteroidales</taxon>
        <taxon>Candidatus Limisoma</taxon>
    </lineage>
</organism>
<dbReference type="Pfam" id="PF18911">
    <property type="entry name" value="PKD_4"/>
    <property type="match status" value="1"/>
</dbReference>
<dbReference type="PROSITE" id="PS50093">
    <property type="entry name" value="PKD"/>
    <property type="match status" value="1"/>
</dbReference>
<dbReference type="InterPro" id="IPR035986">
    <property type="entry name" value="PKD_dom_sf"/>
</dbReference>
<accession>A0A9D9NJG4</accession>
<keyword evidence="1" id="KW-0732">Signal</keyword>
<dbReference type="InterPro" id="IPR026444">
    <property type="entry name" value="Secre_tail"/>
</dbReference>
<sequence length="772" mass="85068">MKTTNILFSLLAITATANAAIPVRMAKSADSRMLHDETQTTFSKGKLDTKAFTNDNGELQAGFTILGAESGQQTLWSENFDDGSDGWTLNNAENFSWELKQDSEHPFTEIDPEDKQSLFIEGSFMMFERGTASAISPAIEIPSNATFTGYIGYSYNLVDYATMTIFASENGEEWTQLWSCLDDKEDPVWRWHQFSIDLTTYAGKTIQLKFEYGNSEEYDNGGYMADYIIDGLQISTATEVTSIDVMTGETVKFADASEGNVTTWQWSFPGGTPSESTEQYPEVYYTRDGSYDVSLTVGDGTGTSTKTTTGFVNVTGVAPKAKILPPATFRYNETRLPMIAPLATVQYRDASSGFPTDWEWVFTGISDEPETNITSNEENPEVSYAFQHKQTTGLTVSNEHGTSSDLIEISAEYEGFITNLQPDDQLYTFDLGDGYGEFPGTNYLEITEYAEKFSKPSTPIFLSGVKVYFTQYQAEELLDQIADIKVALCKSENGLPGEQIDFASWRAFELDMPQGSTLVGTDFEFTNPAIINDEFFIVISGIPEKNETCTISFATAKFREQGNTAYFKQDGKWKAASDYFPAGNNHTSYAVSPYIAHSVMAPLSSDEITVGPQAGETSFEIFSYFGYQTPIECDADWCRVTSDPNGMTVDNIVIAYDELPENVRNRTATLTLTDGASSIELKLTQDKNASTATIEKQTAKAYPAIFDTQLNIELPDNAQMVEIIGVSGNTVHKGQTTGNTVLTIDGTAFAPGAYIIKIDTATGPIMLKAIKR</sequence>
<feature type="domain" description="PKD" evidence="2">
    <location>
        <begin position="248"/>
        <end position="315"/>
    </location>
</feature>
<dbReference type="Proteomes" id="UP000823598">
    <property type="component" value="Unassembled WGS sequence"/>
</dbReference>
<evidence type="ECO:0000313" key="3">
    <source>
        <dbReference type="EMBL" id="MBO8475622.1"/>
    </source>
</evidence>
<dbReference type="AlphaFoldDB" id="A0A9D9NJG4"/>
<evidence type="ECO:0000313" key="4">
    <source>
        <dbReference type="Proteomes" id="UP000823598"/>
    </source>
</evidence>
<dbReference type="GO" id="GO:0004553">
    <property type="term" value="F:hydrolase activity, hydrolyzing O-glycosyl compounds"/>
    <property type="evidence" value="ECO:0007669"/>
    <property type="project" value="UniProtKB-ARBA"/>
</dbReference>
<dbReference type="GO" id="GO:0005975">
    <property type="term" value="P:carbohydrate metabolic process"/>
    <property type="evidence" value="ECO:0007669"/>
    <property type="project" value="UniProtKB-ARBA"/>
</dbReference>
<evidence type="ECO:0000256" key="1">
    <source>
        <dbReference type="SAM" id="SignalP"/>
    </source>
</evidence>
<feature type="signal peptide" evidence="1">
    <location>
        <begin position="1"/>
        <end position="19"/>
    </location>
</feature>
<dbReference type="InterPro" id="IPR000601">
    <property type="entry name" value="PKD_dom"/>
</dbReference>
<feature type="chain" id="PRO_5038629753" evidence="1">
    <location>
        <begin position="20"/>
        <end position="772"/>
    </location>
</feature>
<dbReference type="NCBIfam" id="TIGR04183">
    <property type="entry name" value="Por_Secre_tail"/>
    <property type="match status" value="1"/>
</dbReference>
<protein>
    <submittedName>
        <fullName evidence="3">PKD domain-containing protein</fullName>
    </submittedName>
</protein>